<dbReference type="STRING" id="247633.GP2143_08394"/>
<feature type="transmembrane region" description="Helical" evidence="9">
    <location>
        <begin position="339"/>
        <end position="367"/>
    </location>
</feature>
<feature type="transmembrane region" description="Helical" evidence="9">
    <location>
        <begin position="12"/>
        <end position="32"/>
    </location>
</feature>
<feature type="transmembrane region" description="Helical" evidence="9">
    <location>
        <begin position="145"/>
        <end position="169"/>
    </location>
</feature>
<reference evidence="11 12" key="1">
    <citation type="journal article" date="2010" name="J. Bacteriol.">
        <title>Genome sequence of the oligotrophic marine Gammaproteobacterium HTCC2143, isolated from the Oregon Coast.</title>
        <authorList>
            <person name="Oh H.M."/>
            <person name="Kang I."/>
            <person name="Ferriera S."/>
            <person name="Giovannoni S.J."/>
            <person name="Cho J.C."/>
        </authorList>
    </citation>
    <scope>NUCLEOTIDE SEQUENCE [LARGE SCALE GENOMIC DNA]</scope>
    <source>
        <strain evidence="11 12">HTCC2143</strain>
    </source>
</reference>
<evidence type="ECO:0000256" key="7">
    <source>
        <dbReference type="ARBA" id="ARBA00023136"/>
    </source>
</evidence>
<evidence type="ECO:0000256" key="1">
    <source>
        <dbReference type="ARBA" id="ARBA00004651"/>
    </source>
</evidence>
<name>A0YCN6_9GAMM</name>
<keyword evidence="6 9" id="KW-1133">Transmembrane helix</keyword>
<dbReference type="InterPro" id="IPR018461">
    <property type="entry name" value="Na/H_Antiport_NhaC-like_C"/>
</dbReference>
<feature type="transmembrane region" description="Helical" evidence="9">
    <location>
        <begin position="240"/>
        <end position="257"/>
    </location>
</feature>
<evidence type="ECO:0000256" key="2">
    <source>
        <dbReference type="ARBA" id="ARBA00022448"/>
    </source>
</evidence>
<organism evidence="11 12">
    <name type="scientific">marine gamma proteobacterium HTCC2143</name>
    <dbReference type="NCBI Taxonomy" id="247633"/>
    <lineage>
        <taxon>Bacteria</taxon>
        <taxon>Pseudomonadati</taxon>
        <taxon>Pseudomonadota</taxon>
        <taxon>Gammaproteobacteria</taxon>
        <taxon>Cellvibrionales</taxon>
        <taxon>Spongiibacteraceae</taxon>
        <taxon>BD1-7 clade</taxon>
    </lineage>
</organism>
<sequence>MSSSSIKAPSLTDALVPLVSLIFLLALSVYLFGEDASYGANQISLMLCGLLAAVIGMKNGRSWDDMQEGIRDSIAMSMTAILILLSVGMLIGCWIIAGTVPAMISFGLALLSPQVFYPASCLICAVVALSVGSSWTVAGTIGIGLIGVAQSMGLSLEITAGAIISGAYLGDKLSPLSDTTNLAASVAGAELFAHIKNLMWTTVPSFLLSLILFSLLSIGVEATASESEINQLDDILRQQFHIAWYNLLPVVVVFFLAQKRWPALPTLIVGALSGLVMALFFQSDAILRLAGNDASIGGGMTLVKGLWIAGFDGYQSQSGNEVIDSLLSKGGMSSMLNTVWLIIAAMMFGGAMERAGFLSCLLVKLLASVHSVGGLIRSLIFTGIGANIITADQFIAIVVPGRMYQEEFRKRNLHPLNVSRNLEDSATVTSVLIPWNTCGAFMAATLGVATHAYFLFAFFNLINPLIAIVYSYINFRILPLGHEPDSKTKLRNNI</sequence>
<keyword evidence="7 9" id="KW-0472">Membrane</keyword>
<comment type="caution">
    <text evidence="11">The sequence shown here is derived from an EMBL/GenBank/DDBJ whole genome shotgun (WGS) entry which is preliminary data.</text>
</comment>
<evidence type="ECO:0000256" key="9">
    <source>
        <dbReference type="SAM" id="Phobius"/>
    </source>
</evidence>
<evidence type="ECO:0000256" key="5">
    <source>
        <dbReference type="ARBA" id="ARBA00022692"/>
    </source>
</evidence>
<evidence type="ECO:0000313" key="11">
    <source>
        <dbReference type="EMBL" id="EAW31555.1"/>
    </source>
</evidence>
<dbReference type="OrthoDB" id="9762978at2"/>
<keyword evidence="2" id="KW-0813">Transport</keyword>
<evidence type="ECO:0000256" key="3">
    <source>
        <dbReference type="ARBA" id="ARBA00022449"/>
    </source>
</evidence>
<evidence type="ECO:0000256" key="4">
    <source>
        <dbReference type="ARBA" id="ARBA00022475"/>
    </source>
</evidence>
<evidence type="ECO:0000256" key="8">
    <source>
        <dbReference type="ARBA" id="ARBA00038435"/>
    </source>
</evidence>
<dbReference type="NCBIfam" id="TIGR00931">
    <property type="entry name" value="antiport_nhaC"/>
    <property type="match status" value="1"/>
</dbReference>
<dbReference type="Proteomes" id="UP000004931">
    <property type="component" value="Unassembled WGS sequence"/>
</dbReference>
<dbReference type="GO" id="GO:0015297">
    <property type="term" value="F:antiporter activity"/>
    <property type="evidence" value="ECO:0007669"/>
    <property type="project" value="UniProtKB-KW"/>
</dbReference>
<dbReference type="eggNOG" id="COG1757">
    <property type="taxonomic scope" value="Bacteria"/>
</dbReference>
<comment type="similarity">
    <text evidence="8">Belongs to the NhaC Na(+)/H(+) (TC 2.A.35) antiporter family.</text>
</comment>
<dbReference type="EMBL" id="AAVT01000003">
    <property type="protein sequence ID" value="EAW31555.1"/>
    <property type="molecule type" value="Genomic_DNA"/>
</dbReference>
<keyword evidence="5 9" id="KW-0812">Transmembrane</keyword>
<feature type="transmembrane region" description="Helical" evidence="9">
    <location>
        <begin position="78"/>
        <end position="104"/>
    </location>
</feature>
<keyword evidence="4" id="KW-1003">Cell membrane</keyword>
<dbReference type="AlphaFoldDB" id="A0YCN6"/>
<proteinExistence type="inferred from homology"/>
<dbReference type="InterPro" id="IPR004770">
    <property type="entry name" value="Na/H_antiport_NhaC"/>
</dbReference>
<dbReference type="InterPro" id="IPR052180">
    <property type="entry name" value="NhaC_Na-H+_Antiporter"/>
</dbReference>
<feature type="domain" description="Na+/H+ antiporter NhaC-like C-terminal" evidence="10">
    <location>
        <begin position="166"/>
        <end position="474"/>
    </location>
</feature>
<feature type="transmembrane region" description="Helical" evidence="9">
    <location>
        <begin position="379"/>
        <end position="404"/>
    </location>
</feature>
<keyword evidence="3" id="KW-0050">Antiport</keyword>
<comment type="subcellular location">
    <subcellularLocation>
        <location evidence="1">Cell membrane</location>
        <topology evidence="1">Multi-pass membrane protein</topology>
    </subcellularLocation>
</comment>
<evidence type="ECO:0000313" key="12">
    <source>
        <dbReference type="Proteomes" id="UP000004931"/>
    </source>
</evidence>
<protein>
    <submittedName>
        <fullName evidence="11">Na+/H+ antiporter</fullName>
    </submittedName>
</protein>
<dbReference type="PANTHER" id="PTHR33451:SF3">
    <property type="entry name" value="MALATE-2H(+)_NA(+)-LACTATE ANTIPORTER"/>
    <property type="match status" value="1"/>
</dbReference>
<evidence type="ECO:0000256" key="6">
    <source>
        <dbReference type="ARBA" id="ARBA00022989"/>
    </source>
</evidence>
<evidence type="ECO:0000259" key="10">
    <source>
        <dbReference type="Pfam" id="PF03553"/>
    </source>
</evidence>
<accession>A0YCN6</accession>
<feature type="transmembrane region" description="Helical" evidence="9">
    <location>
        <begin position="452"/>
        <end position="473"/>
    </location>
</feature>
<feature type="transmembrane region" description="Helical" evidence="9">
    <location>
        <begin position="38"/>
        <end position="57"/>
    </location>
</feature>
<feature type="transmembrane region" description="Helical" evidence="9">
    <location>
        <begin position="116"/>
        <end position="138"/>
    </location>
</feature>
<dbReference type="PANTHER" id="PTHR33451">
    <property type="entry name" value="MALATE-2H(+)/NA(+)-LACTATE ANTIPORTER"/>
    <property type="match status" value="1"/>
</dbReference>
<gene>
    <name evidence="11" type="ORF">GP2143_08394</name>
</gene>
<feature type="transmembrane region" description="Helical" evidence="9">
    <location>
        <begin position="198"/>
        <end position="220"/>
    </location>
</feature>
<dbReference type="GO" id="GO:0005886">
    <property type="term" value="C:plasma membrane"/>
    <property type="evidence" value="ECO:0007669"/>
    <property type="project" value="UniProtKB-SubCell"/>
</dbReference>
<feature type="transmembrane region" description="Helical" evidence="9">
    <location>
        <begin position="263"/>
        <end position="281"/>
    </location>
</feature>
<keyword evidence="12" id="KW-1185">Reference proteome</keyword>
<dbReference type="Pfam" id="PF03553">
    <property type="entry name" value="Na_H_antiporter"/>
    <property type="match status" value="1"/>
</dbReference>